<dbReference type="GeneTree" id="ENSGT00940000160369"/>
<evidence type="ECO:0000256" key="11">
    <source>
        <dbReference type="SAM" id="MobiDB-lite"/>
    </source>
</evidence>
<evidence type="ECO:0000256" key="10">
    <source>
        <dbReference type="ARBA" id="ARBA00071477"/>
    </source>
</evidence>
<keyword evidence="5" id="KW-0282">Flagellum</keyword>
<dbReference type="InterPro" id="IPR032675">
    <property type="entry name" value="LRR_dom_sf"/>
</dbReference>
<accession>A0A3B3VMI5</accession>
<dbReference type="InterPro" id="IPR001611">
    <property type="entry name" value="Leu-rich_rpt"/>
</dbReference>
<keyword evidence="13" id="KW-1185">Reference proteome</keyword>
<dbReference type="Proteomes" id="UP000261500">
    <property type="component" value="Unplaced"/>
</dbReference>
<dbReference type="PROSITE" id="PS51450">
    <property type="entry name" value="LRR"/>
    <property type="match status" value="4"/>
</dbReference>
<dbReference type="PANTHER" id="PTHR45973">
    <property type="entry name" value="PROTEIN PHOSPHATASE 1 REGULATORY SUBUNIT SDS22-RELATED"/>
    <property type="match status" value="1"/>
</dbReference>
<dbReference type="Gene3D" id="3.80.10.10">
    <property type="entry name" value="Ribonuclease Inhibitor"/>
    <property type="match status" value="2"/>
</dbReference>
<keyword evidence="2" id="KW-0963">Cytoplasm</keyword>
<dbReference type="AlphaFoldDB" id="A0A3B3VMI5"/>
<reference evidence="12" key="1">
    <citation type="submission" date="2025-08" db="UniProtKB">
        <authorList>
            <consortium name="Ensembl"/>
        </authorList>
    </citation>
    <scope>IDENTIFICATION</scope>
</reference>
<evidence type="ECO:0000313" key="12">
    <source>
        <dbReference type="Ensembl" id="ENSPLAP00000026196.1"/>
    </source>
</evidence>
<reference evidence="12" key="2">
    <citation type="submission" date="2025-09" db="UniProtKB">
        <authorList>
            <consortium name="Ensembl"/>
        </authorList>
    </citation>
    <scope>IDENTIFICATION</scope>
</reference>
<protein>
    <recommendedName>
        <fullName evidence="10">Leucine-rich repeat-containing protein 23</fullName>
    </recommendedName>
</protein>
<feature type="region of interest" description="Disordered" evidence="11">
    <location>
        <begin position="19"/>
        <end position="50"/>
    </location>
</feature>
<evidence type="ECO:0000256" key="6">
    <source>
        <dbReference type="ARBA" id="ARBA00023054"/>
    </source>
</evidence>
<dbReference type="Pfam" id="PF14580">
    <property type="entry name" value="LRR_9"/>
    <property type="match status" value="1"/>
</dbReference>
<evidence type="ECO:0000256" key="2">
    <source>
        <dbReference type="ARBA" id="ARBA00022490"/>
    </source>
</evidence>
<dbReference type="SMART" id="SM00365">
    <property type="entry name" value="LRR_SD22"/>
    <property type="match status" value="5"/>
</dbReference>
<evidence type="ECO:0000313" key="13">
    <source>
        <dbReference type="Proteomes" id="UP000261500"/>
    </source>
</evidence>
<keyword evidence="6" id="KW-0175">Coiled coil</keyword>
<dbReference type="FunFam" id="3.80.10.10:FF:001051">
    <property type="entry name" value="Leucine-rich repeat-containing 23"/>
    <property type="match status" value="1"/>
</dbReference>
<dbReference type="Pfam" id="PF00560">
    <property type="entry name" value="LRR_1"/>
    <property type="match status" value="1"/>
</dbReference>
<sequence length="350" mass="39607">MYKWSTISISFSNLLPCHQQHSPPQQSGLVPAYSAESDSEDEGADKDEKEGRLTDWIQVFPLNKEIIIEGLSLLCQTGKKLEHAFIKLDLKDRALTDIIAISSYIHIRFLDLSNNYISDLSPLASMTHLLWLKVDRNSMKSFKEQPLSEFTFLQWLSVASNQIVDMEGLVGPSIETLILSGNSIQKINGLRNADFANLVILELRGNQLETTSGFDLPNLRKLYLAQNFIKRLEGLEKLERLITLHLRDNQLETLEGLCPEMKSLQYLNIRGNAIAEGDALRSLHFLTSSLKTLVIAENPVVDAVPYRQTVLILLPQLERIDKEPVTLTERTEARRTIRDDRAESATHTSL</sequence>
<evidence type="ECO:0000256" key="7">
    <source>
        <dbReference type="ARBA" id="ARBA00023069"/>
    </source>
</evidence>
<evidence type="ECO:0000256" key="3">
    <source>
        <dbReference type="ARBA" id="ARBA00022614"/>
    </source>
</evidence>
<keyword evidence="9" id="KW-0966">Cell projection</keyword>
<name>A0A3B3VMI5_9TELE</name>
<evidence type="ECO:0000256" key="9">
    <source>
        <dbReference type="ARBA" id="ARBA00023273"/>
    </source>
</evidence>
<keyword evidence="3" id="KW-0433">Leucine-rich repeat</keyword>
<keyword evidence="7" id="KW-0969">Cilium</keyword>
<dbReference type="SUPFAM" id="SSF52058">
    <property type="entry name" value="L domain-like"/>
    <property type="match status" value="1"/>
</dbReference>
<organism evidence="12 13">
    <name type="scientific">Poecilia latipinna</name>
    <name type="common">sailfin molly</name>
    <dbReference type="NCBI Taxonomy" id="48699"/>
    <lineage>
        <taxon>Eukaryota</taxon>
        <taxon>Metazoa</taxon>
        <taxon>Chordata</taxon>
        <taxon>Craniata</taxon>
        <taxon>Vertebrata</taxon>
        <taxon>Euteleostomi</taxon>
        <taxon>Actinopterygii</taxon>
        <taxon>Neopterygii</taxon>
        <taxon>Teleostei</taxon>
        <taxon>Neoteleostei</taxon>
        <taxon>Acanthomorphata</taxon>
        <taxon>Ovalentaria</taxon>
        <taxon>Atherinomorphae</taxon>
        <taxon>Cyprinodontiformes</taxon>
        <taxon>Poeciliidae</taxon>
        <taxon>Poeciliinae</taxon>
        <taxon>Poecilia</taxon>
    </lineage>
</organism>
<dbReference type="PANTHER" id="PTHR45973:SF36">
    <property type="entry name" value="CENTRIOLIN"/>
    <property type="match status" value="1"/>
</dbReference>
<dbReference type="Ensembl" id="ENSPLAT00000018072.1">
    <property type="protein sequence ID" value="ENSPLAP00000026196.1"/>
    <property type="gene ID" value="ENSPLAG00000013887.1"/>
</dbReference>
<keyword evidence="8" id="KW-0206">Cytoskeleton</keyword>
<comment type="subcellular location">
    <subcellularLocation>
        <location evidence="1">Cytoplasm</location>
        <location evidence="1">Cytoskeleton</location>
        <location evidence="1">Flagellum axoneme</location>
    </subcellularLocation>
</comment>
<dbReference type="InterPro" id="IPR050576">
    <property type="entry name" value="Cilia_flagella_integrity"/>
</dbReference>
<evidence type="ECO:0000256" key="4">
    <source>
        <dbReference type="ARBA" id="ARBA00022737"/>
    </source>
</evidence>
<evidence type="ECO:0000256" key="8">
    <source>
        <dbReference type="ARBA" id="ARBA00023212"/>
    </source>
</evidence>
<keyword evidence="4" id="KW-0677">Repeat</keyword>
<evidence type="ECO:0000256" key="1">
    <source>
        <dbReference type="ARBA" id="ARBA00004611"/>
    </source>
</evidence>
<proteinExistence type="predicted"/>
<evidence type="ECO:0000256" key="5">
    <source>
        <dbReference type="ARBA" id="ARBA00022846"/>
    </source>
</evidence>